<reference evidence="2" key="1">
    <citation type="submission" date="2020-08" db="EMBL/GenBank/DDBJ databases">
        <title>Multicomponent nature underlies the extraordinary mechanical properties of spider dragline silk.</title>
        <authorList>
            <person name="Kono N."/>
            <person name="Nakamura H."/>
            <person name="Mori M."/>
            <person name="Yoshida Y."/>
            <person name="Ohtoshi R."/>
            <person name="Malay A.D."/>
            <person name="Moran D.A.P."/>
            <person name="Tomita M."/>
            <person name="Numata K."/>
            <person name="Arakawa K."/>
        </authorList>
    </citation>
    <scope>NUCLEOTIDE SEQUENCE</scope>
</reference>
<proteinExistence type="predicted"/>
<dbReference type="InterPro" id="IPR041426">
    <property type="entry name" value="Mos1_HTH"/>
</dbReference>
<keyword evidence="3" id="KW-1185">Reference proteome</keyword>
<organism evidence="2 3">
    <name type="scientific">Trichonephila inaurata madagascariensis</name>
    <dbReference type="NCBI Taxonomy" id="2747483"/>
    <lineage>
        <taxon>Eukaryota</taxon>
        <taxon>Metazoa</taxon>
        <taxon>Ecdysozoa</taxon>
        <taxon>Arthropoda</taxon>
        <taxon>Chelicerata</taxon>
        <taxon>Arachnida</taxon>
        <taxon>Araneae</taxon>
        <taxon>Araneomorphae</taxon>
        <taxon>Entelegynae</taxon>
        <taxon>Araneoidea</taxon>
        <taxon>Nephilidae</taxon>
        <taxon>Trichonephila</taxon>
        <taxon>Trichonephila inaurata</taxon>
    </lineage>
</organism>
<sequence length="109" mass="12731">MTAFVQTKGNMRETTLFCFHLKKKKELKVYRLLFEAHGGHASSISTCAYWSRGFENRDFDTKDKENEGRLKMFKCRVGDAIDQILVLRARRIRRIFGCDSTSNFIMPQS</sequence>
<name>A0A8X6YDF6_9ARAC</name>
<dbReference type="EMBL" id="BMAV01018461">
    <property type="protein sequence ID" value="GFY70856.1"/>
    <property type="molecule type" value="Genomic_DNA"/>
</dbReference>
<dbReference type="Proteomes" id="UP000886998">
    <property type="component" value="Unassembled WGS sequence"/>
</dbReference>
<comment type="caution">
    <text evidence="2">The sequence shown here is derived from an EMBL/GenBank/DDBJ whole genome shotgun (WGS) entry which is preliminary data.</text>
</comment>
<feature type="domain" description="Mos1 transposase HTH" evidence="1">
    <location>
        <begin position="11"/>
        <end position="58"/>
    </location>
</feature>
<evidence type="ECO:0000259" key="1">
    <source>
        <dbReference type="Pfam" id="PF17906"/>
    </source>
</evidence>
<accession>A0A8X6YDF6</accession>
<protein>
    <recommendedName>
        <fullName evidence="1">Mos1 transposase HTH domain-containing protein</fullName>
    </recommendedName>
</protein>
<dbReference type="OrthoDB" id="616263at2759"/>
<dbReference type="Gene3D" id="1.10.10.1450">
    <property type="match status" value="1"/>
</dbReference>
<evidence type="ECO:0000313" key="2">
    <source>
        <dbReference type="EMBL" id="GFY70856.1"/>
    </source>
</evidence>
<gene>
    <name evidence="2" type="ORF">TNIN_196401</name>
</gene>
<dbReference type="AlphaFoldDB" id="A0A8X6YDF6"/>
<dbReference type="Pfam" id="PF17906">
    <property type="entry name" value="HTH_48"/>
    <property type="match status" value="1"/>
</dbReference>
<evidence type="ECO:0000313" key="3">
    <source>
        <dbReference type="Proteomes" id="UP000886998"/>
    </source>
</evidence>